<reference evidence="1 2" key="1">
    <citation type="submission" date="2017-11" db="EMBL/GenBank/DDBJ databases">
        <title>Genome sequence of the bacterial symbiont EPR9N from a vent mussel Bathymodiolus thermophilus.</title>
        <authorList>
            <person name="Won Y.-J."/>
        </authorList>
    </citation>
    <scope>NUCLEOTIDE SEQUENCE [LARGE SCALE GENOMIC DNA]</scope>
    <source>
        <strain evidence="1 2">EPR9N</strain>
    </source>
</reference>
<dbReference type="EMBL" id="CP024634">
    <property type="protein sequence ID" value="AYQ57344.1"/>
    <property type="molecule type" value="Genomic_DNA"/>
</dbReference>
<accession>A0A3G3IP23</accession>
<proteinExistence type="predicted"/>
<name>A0A3G3IP23_9GAMM</name>
<evidence type="ECO:0000313" key="2">
    <source>
        <dbReference type="Proteomes" id="UP000278334"/>
    </source>
</evidence>
<evidence type="ECO:0000313" key="1">
    <source>
        <dbReference type="EMBL" id="AYQ57344.1"/>
    </source>
</evidence>
<protein>
    <submittedName>
        <fullName evidence="1">Uncharacterized protein</fullName>
    </submittedName>
</protein>
<dbReference type="Proteomes" id="UP000278334">
    <property type="component" value="Chromosome"/>
</dbReference>
<gene>
    <name evidence="1" type="ORF">MS2017_1665</name>
</gene>
<dbReference type="RefSeq" id="WP_122951897.1">
    <property type="nucleotide sequence ID" value="NZ_CP024634.1"/>
</dbReference>
<dbReference type="AlphaFoldDB" id="A0A3G3IP23"/>
<organism evidence="1 2">
    <name type="scientific">Bathymodiolus thermophilus thioautotrophic gill symbiont</name>
    <dbReference type="NCBI Taxonomy" id="2360"/>
    <lineage>
        <taxon>Bacteria</taxon>
        <taxon>Pseudomonadati</taxon>
        <taxon>Pseudomonadota</taxon>
        <taxon>Gammaproteobacteria</taxon>
        <taxon>sulfur-oxidizing symbionts</taxon>
    </lineage>
</organism>
<sequence>MLPISINDIFEAENYEKITSDMFEKFSVTLSKTGENRLNEDVLDKYFGKYRLYFVFKVTSKIASIMIYHYQFQVDQCKISSLQLLIFLALRRLCVATGNKGTLPFL</sequence>
<dbReference type="KEGG" id="bthg:MS2017_1665"/>